<evidence type="ECO:0000313" key="3">
    <source>
        <dbReference type="Proteomes" id="UP001524642"/>
    </source>
</evidence>
<dbReference type="RefSeq" id="WP_257715445.1">
    <property type="nucleotide sequence ID" value="NZ_JANJOU010000003.1"/>
</dbReference>
<organism evidence="2 3">
    <name type="scientific">Roseomonas populi</name>
    <dbReference type="NCBI Taxonomy" id="3121582"/>
    <lineage>
        <taxon>Bacteria</taxon>
        <taxon>Pseudomonadati</taxon>
        <taxon>Pseudomonadota</taxon>
        <taxon>Alphaproteobacteria</taxon>
        <taxon>Acetobacterales</taxon>
        <taxon>Roseomonadaceae</taxon>
        <taxon>Roseomonas</taxon>
    </lineage>
</organism>
<evidence type="ECO:0000256" key="1">
    <source>
        <dbReference type="SAM" id="MobiDB-lite"/>
    </source>
</evidence>
<protein>
    <recommendedName>
        <fullName evidence="4">Sialate O-acetylesterase domain-containing protein</fullName>
    </recommendedName>
</protein>
<dbReference type="Proteomes" id="UP001524642">
    <property type="component" value="Unassembled WGS sequence"/>
</dbReference>
<proteinExistence type="predicted"/>
<dbReference type="SUPFAM" id="SSF52266">
    <property type="entry name" value="SGNH hydrolase"/>
    <property type="match status" value="1"/>
</dbReference>
<dbReference type="EMBL" id="JANJOU010000003">
    <property type="protein sequence ID" value="MCR0981783.1"/>
    <property type="molecule type" value="Genomic_DNA"/>
</dbReference>
<reference evidence="2 3" key="1">
    <citation type="submission" date="2022-06" db="EMBL/GenBank/DDBJ databases">
        <title>Roseomonas CN29.</title>
        <authorList>
            <person name="Cheng Y."/>
            <person name="He X."/>
        </authorList>
    </citation>
    <scope>NUCLEOTIDE SEQUENCE [LARGE SCALE GENOMIC DNA]</scope>
    <source>
        <strain evidence="2 3">CN29</strain>
    </source>
</reference>
<name>A0ABT1X305_9PROT</name>
<feature type="region of interest" description="Disordered" evidence="1">
    <location>
        <begin position="604"/>
        <end position="633"/>
    </location>
</feature>
<sequence>MATTALPAAVNLRLRVGRSERPARLQDGTMIRVLATGADRFTDAAVPLSGVSWQVQRPSQAGTLDWDDVPGVETAQGWALSHVTDESGRYRIRCTVEGPTPGTAEIAVDVGASMLGAASLVEADVSLPILRDYASQAGAAAADLKIATLTQEDIRTAPAAIAAAPLARDAYRAAGGVAATLTEQPWLDVMPVAPYQVLQPANGGLPIQHWTDRIPLLLFWGQSNSARGGAIGRALSSLREAFYPHTLVCFDFPKLGAVEGTEGLVDLSGVTAFAPYRDRGDGVLWVGTAVLTALQDLMRQIGYAPRLMIGWSAGQGGTSLNGFAPPGASWATPDAANTYGNLREGVVAAERIARERYGRGIDASMFFCQGEAGVSPISTSALWAGYMVEIADYLAADLTAITGQSRPFRICLMQTALASNLGDFTNRDIVPAAQAQLCRDRPDRFSLIGTMTGLAYITSNQHPEEDGRKEVAGPQAEAMLHETVLDQRWNPVWRRAVRRIPGQPAVRVFYDLPPTAQALAVHSRFVVPNLGFRHVQSAILTPMTDVAGNAITGAALAAGRGDAVDLTFTTAPATTGDLAYALGQDTSSADTWANGRGQLYAPSIHDNPYWRRRQSGAPGKPGGDIPQKSRHDAVSERTPLTMLDVPLVTQVAPELAAAVAGQANLAWWISAEASDLVEAGGKVVAWRNRRTGASGEEAFRQATAVRQATPAEGMLLGTERMARMGNGVVSWYSAQAPVDLLQPWTFAGLIQAGASATSGYLFGKHAAAGAASPGTGLSIADSSGFPTLYLKHGGQADMITQVGVQRGMPMLVWGSYDGAGTIRMRWQGSDVAQGTVSAAGLAAVAGVASANLALCGQVDLAGPFTFDGWLRDAWFWQGADLLGEAVPTRRDQVEDLVRRVYPDVLPRPPVIIPPTPDLAGLPDPTTLPTAKPALPGQWWLNGGVLCVS</sequence>
<gene>
    <name evidence="2" type="ORF">NRP21_06950</name>
</gene>
<evidence type="ECO:0000313" key="2">
    <source>
        <dbReference type="EMBL" id="MCR0981783.1"/>
    </source>
</evidence>
<accession>A0ABT1X305</accession>
<evidence type="ECO:0008006" key="4">
    <source>
        <dbReference type="Google" id="ProtNLM"/>
    </source>
</evidence>
<keyword evidence="3" id="KW-1185">Reference proteome</keyword>
<comment type="caution">
    <text evidence="2">The sequence shown here is derived from an EMBL/GenBank/DDBJ whole genome shotgun (WGS) entry which is preliminary data.</text>
</comment>